<dbReference type="Pfam" id="PF07735">
    <property type="entry name" value="FBA_2"/>
    <property type="match status" value="1"/>
</dbReference>
<dbReference type="WBParaSite" id="Csp11.Scaffold630.g20786.t1">
    <property type="protein sequence ID" value="Csp11.Scaffold630.g20786.t1"/>
    <property type="gene ID" value="Csp11.Scaffold630.g20786"/>
</dbReference>
<evidence type="ECO:0000313" key="2">
    <source>
        <dbReference type="Proteomes" id="UP000095282"/>
    </source>
</evidence>
<sequence>MWIDEETLGYVDYVEKVKCVNVGTNRNLRPKEYSRILACHAQQLIFNAYSAPKRFYYPVVLPSRESLILGDAYWLTVYQLITSDVQHLEIRYSNLTEANLNQFLRHWLGGGRFGMKLLIVKMRNLDWNGVYRGLMTSILPRDRTFYYEGPLKTIHKLRFVRYYFRRQDGCIATVSEGDMNVFQFAVWPDANNQMIF</sequence>
<organism evidence="2 3">
    <name type="scientific">Caenorhabditis tropicalis</name>
    <dbReference type="NCBI Taxonomy" id="1561998"/>
    <lineage>
        <taxon>Eukaryota</taxon>
        <taxon>Metazoa</taxon>
        <taxon>Ecdysozoa</taxon>
        <taxon>Nematoda</taxon>
        <taxon>Chromadorea</taxon>
        <taxon>Rhabditida</taxon>
        <taxon>Rhabditina</taxon>
        <taxon>Rhabditomorpha</taxon>
        <taxon>Rhabditoidea</taxon>
        <taxon>Rhabditidae</taxon>
        <taxon>Peloderinae</taxon>
        <taxon>Caenorhabditis</taxon>
    </lineage>
</organism>
<evidence type="ECO:0000313" key="3">
    <source>
        <dbReference type="WBParaSite" id="Csp11.Scaffold630.g20786.t1"/>
    </source>
</evidence>
<dbReference type="AlphaFoldDB" id="A0A1I7UZ38"/>
<proteinExistence type="predicted"/>
<name>A0A1I7UZ38_9PELO</name>
<dbReference type="PANTHER" id="PTHR21503">
    <property type="entry name" value="F-BOX-CONTAINING HYPOTHETICAL PROTEIN C.ELEGANS"/>
    <property type="match status" value="1"/>
</dbReference>
<feature type="domain" description="Sdz-33 F-box" evidence="1">
    <location>
        <begin position="65"/>
        <end position="111"/>
    </location>
</feature>
<dbReference type="InterPro" id="IPR012885">
    <property type="entry name" value="F-box_Sdz-33"/>
</dbReference>
<reference evidence="3" key="1">
    <citation type="submission" date="2016-11" db="UniProtKB">
        <authorList>
            <consortium name="WormBaseParasite"/>
        </authorList>
    </citation>
    <scope>IDENTIFICATION</scope>
</reference>
<dbReference type="Proteomes" id="UP000095282">
    <property type="component" value="Unplaced"/>
</dbReference>
<keyword evidence="2" id="KW-1185">Reference proteome</keyword>
<evidence type="ECO:0000259" key="1">
    <source>
        <dbReference type="Pfam" id="PF07735"/>
    </source>
</evidence>
<protein>
    <submittedName>
        <fullName evidence="3">FBA_2 domain-containing protein</fullName>
    </submittedName>
</protein>
<accession>A0A1I7UZ38</accession>
<dbReference type="PANTHER" id="PTHR21503:SF8">
    <property type="entry name" value="F-BOX ASSOCIATED DOMAIN-CONTAINING PROTEIN-RELATED"/>
    <property type="match status" value="1"/>
</dbReference>